<dbReference type="InterPro" id="IPR000160">
    <property type="entry name" value="GGDEF_dom"/>
</dbReference>
<dbReference type="GO" id="GO:0052621">
    <property type="term" value="F:diguanylate cyclase activity"/>
    <property type="evidence" value="ECO:0007669"/>
    <property type="project" value="UniProtKB-EC"/>
</dbReference>
<feature type="domain" description="GGDEF" evidence="4">
    <location>
        <begin position="213"/>
        <end position="348"/>
    </location>
</feature>
<gene>
    <name evidence="5" type="ORF">A8950_2394</name>
</gene>
<dbReference type="RefSeq" id="WP_166645134.1">
    <property type="nucleotide sequence ID" value="NZ_SNYW01000009.1"/>
</dbReference>
<evidence type="ECO:0000313" key="5">
    <source>
        <dbReference type="EMBL" id="TDQ81329.1"/>
    </source>
</evidence>
<dbReference type="EC" id="2.7.7.65" evidence="1"/>
<accession>A0A4R6WPE0</accession>
<evidence type="ECO:0000256" key="3">
    <source>
        <dbReference type="SAM" id="Coils"/>
    </source>
</evidence>
<proteinExistence type="predicted"/>
<dbReference type="InterPro" id="IPR029787">
    <property type="entry name" value="Nucleotide_cyclase"/>
</dbReference>
<evidence type="ECO:0000256" key="2">
    <source>
        <dbReference type="ARBA" id="ARBA00034247"/>
    </source>
</evidence>
<comment type="catalytic activity">
    <reaction evidence="2">
        <text>2 GTP = 3',3'-c-di-GMP + 2 diphosphate</text>
        <dbReference type="Rhea" id="RHEA:24898"/>
        <dbReference type="ChEBI" id="CHEBI:33019"/>
        <dbReference type="ChEBI" id="CHEBI:37565"/>
        <dbReference type="ChEBI" id="CHEBI:58805"/>
        <dbReference type="EC" id="2.7.7.65"/>
    </reaction>
</comment>
<feature type="coiled-coil region" evidence="3">
    <location>
        <begin position="155"/>
        <end position="182"/>
    </location>
</feature>
<dbReference type="PANTHER" id="PTHR45138:SF9">
    <property type="entry name" value="DIGUANYLATE CYCLASE DGCM-RELATED"/>
    <property type="match status" value="1"/>
</dbReference>
<sequence>MAQAPIFMIEDVDTATQHAATAIAEMAMRDISPTPGNFCVWYHYLAGTTPPLRQDLDALLAQGNTVSGSQMQALFDKYFRENGGAETLQSTGDELQATLLDVIKQVSQAGIDAGAFGATLNRASGSLVDGRIDPGAMKSLVADLIAATRLMSQKNQSLEAQLKASSARMAVMQTRLETARREAMTDALTGIGNRKSFDIALQFRAHQASEHKGELALMLLDIDHFKKFNDEFGHRVGDQVLKIVGAKLKASVVGTDAAARYGGEEFALLMPQTRMADALDRADRLRQSLGSHYLKNRSTGQSYGTVTVSIGVARYRHGEALEEFVNRADEALYRAKSQGRNRVVAAPDPSR</sequence>
<dbReference type="PANTHER" id="PTHR45138">
    <property type="entry name" value="REGULATORY COMPONENTS OF SENSORY TRANSDUCTION SYSTEM"/>
    <property type="match status" value="1"/>
</dbReference>
<keyword evidence="3" id="KW-0175">Coiled coil</keyword>
<protein>
    <recommendedName>
        <fullName evidence="1">diguanylate cyclase</fullName>
        <ecNumber evidence="1">2.7.7.65</ecNumber>
    </recommendedName>
</protein>
<dbReference type="GO" id="GO:1902201">
    <property type="term" value="P:negative regulation of bacterial-type flagellum-dependent cell motility"/>
    <property type="evidence" value="ECO:0007669"/>
    <property type="project" value="TreeGrafter"/>
</dbReference>
<dbReference type="Proteomes" id="UP000295783">
    <property type="component" value="Unassembled WGS sequence"/>
</dbReference>
<name>A0A4R6WPE0_9PROT</name>
<dbReference type="NCBIfam" id="TIGR00254">
    <property type="entry name" value="GGDEF"/>
    <property type="match status" value="1"/>
</dbReference>
<dbReference type="Gene3D" id="3.30.70.270">
    <property type="match status" value="1"/>
</dbReference>
<dbReference type="InterPro" id="IPR050469">
    <property type="entry name" value="Diguanylate_Cyclase"/>
</dbReference>
<dbReference type="PROSITE" id="PS50887">
    <property type="entry name" value="GGDEF"/>
    <property type="match status" value="1"/>
</dbReference>
<dbReference type="GO" id="GO:0043709">
    <property type="term" value="P:cell adhesion involved in single-species biofilm formation"/>
    <property type="evidence" value="ECO:0007669"/>
    <property type="project" value="TreeGrafter"/>
</dbReference>
<reference evidence="5 6" key="1">
    <citation type="submission" date="2019-03" db="EMBL/GenBank/DDBJ databases">
        <title>Genomic Encyclopedia of Type Strains, Phase III (KMG-III): the genomes of soil and plant-associated and newly described type strains.</title>
        <authorList>
            <person name="Whitman W."/>
        </authorList>
    </citation>
    <scope>NUCLEOTIDE SEQUENCE [LARGE SCALE GENOMIC DNA]</scope>
    <source>
        <strain evidence="5 6">CGMCC 1.7660</strain>
    </source>
</reference>
<keyword evidence="6" id="KW-1185">Reference proteome</keyword>
<dbReference type="InterPro" id="IPR043128">
    <property type="entry name" value="Rev_trsase/Diguanyl_cyclase"/>
</dbReference>
<dbReference type="SUPFAM" id="SSF55073">
    <property type="entry name" value="Nucleotide cyclase"/>
    <property type="match status" value="1"/>
</dbReference>
<organism evidence="5 6">
    <name type="scientific">Dongia mobilis</name>
    <dbReference type="NCBI Taxonomy" id="578943"/>
    <lineage>
        <taxon>Bacteria</taxon>
        <taxon>Pseudomonadati</taxon>
        <taxon>Pseudomonadota</taxon>
        <taxon>Alphaproteobacteria</taxon>
        <taxon>Rhodospirillales</taxon>
        <taxon>Dongiaceae</taxon>
        <taxon>Dongia</taxon>
    </lineage>
</organism>
<dbReference type="AlphaFoldDB" id="A0A4R6WPE0"/>
<dbReference type="EMBL" id="SNYW01000009">
    <property type="protein sequence ID" value="TDQ81329.1"/>
    <property type="molecule type" value="Genomic_DNA"/>
</dbReference>
<evidence type="ECO:0000259" key="4">
    <source>
        <dbReference type="PROSITE" id="PS50887"/>
    </source>
</evidence>
<evidence type="ECO:0000256" key="1">
    <source>
        <dbReference type="ARBA" id="ARBA00012528"/>
    </source>
</evidence>
<dbReference type="Pfam" id="PF00990">
    <property type="entry name" value="GGDEF"/>
    <property type="match status" value="1"/>
</dbReference>
<evidence type="ECO:0000313" key="6">
    <source>
        <dbReference type="Proteomes" id="UP000295783"/>
    </source>
</evidence>
<dbReference type="GO" id="GO:0005886">
    <property type="term" value="C:plasma membrane"/>
    <property type="evidence" value="ECO:0007669"/>
    <property type="project" value="TreeGrafter"/>
</dbReference>
<dbReference type="FunFam" id="3.30.70.270:FF:000001">
    <property type="entry name" value="Diguanylate cyclase domain protein"/>
    <property type="match status" value="1"/>
</dbReference>
<dbReference type="CDD" id="cd01949">
    <property type="entry name" value="GGDEF"/>
    <property type="match status" value="1"/>
</dbReference>
<comment type="caution">
    <text evidence="5">The sequence shown here is derived from an EMBL/GenBank/DDBJ whole genome shotgun (WGS) entry which is preliminary data.</text>
</comment>
<dbReference type="SMART" id="SM00267">
    <property type="entry name" value="GGDEF"/>
    <property type="match status" value="1"/>
</dbReference>